<dbReference type="EMBL" id="FCNW02000053">
    <property type="protein sequence ID" value="SAL62877.1"/>
    <property type="molecule type" value="Genomic_DNA"/>
</dbReference>
<name>A0A158J206_9BURK</name>
<evidence type="ECO:0000313" key="1">
    <source>
        <dbReference type="EMBL" id="SAL62877.1"/>
    </source>
</evidence>
<sequence>MRSARTCRHALSARLAAPPISSACLRVRFGEGTVLSAKSMLGVFPPIPTLTEKSISGRDELKSTRSLPVSATAPIVFRKSRCAESTAASNCRHGRPSGVLSFDLSARVARPISLVVSMVGPASRVHAGSFRLALQSRRYRIGRYSRQSVTYHCRWPGSEGDFNGPITGSRTHRPILPAASVTRRRAMDGIKLFSAGTQIRNGIGPYATTSQCSKSGIGERAM</sequence>
<gene>
    <name evidence="1" type="ORF">AWB65_05802</name>
</gene>
<proteinExistence type="predicted"/>
<dbReference type="Proteomes" id="UP000054977">
    <property type="component" value="Unassembled WGS sequence"/>
</dbReference>
<dbReference type="AlphaFoldDB" id="A0A158J206"/>
<keyword evidence="2" id="KW-1185">Reference proteome</keyword>
<accession>A0A158J206</accession>
<protein>
    <submittedName>
        <fullName evidence="1">Uncharacterized protein</fullName>
    </submittedName>
</protein>
<organism evidence="1 2">
    <name type="scientific">Caballeronia humi</name>
    <dbReference type="NCBI Taxonomy" id="326474"/>
    <lineage>
        <taxon>Bacteria</taxon>
        <taxon>Pseudomonadati</taxon>
        <taxon>Pseudomonadota</taxon>
        <taxon>Betaproteobacteria</taxon>
        <taxon>Burkholderiales</taxon>
        <taxon>Burkholderiaceae</taxon>
        <taxon>Caballeronia</taxon>
    </lineage>
</organism>
<evidence type="ECO:0000313" key="2">
    <source>
        <dbReference type="Proteomes" id="UP000054977"/>
    </source>
</evidence>
<reference evidence="1" key="1">
    <citation type="submission" date="2016-01" db="EMBL/GenBank/DDBJ databases">
        <authorList>
            <person name="Peeters C."/>
        </authorList>
    </citation>
    <scope>NUCLEOTIDE SEQUENCE [LARGE SCALE GENOMIC DNA]</scope>
    <source>
        <strain evidence="1">LMG 22934</strain>
    </source>
</reference>
<comment type="caution">
    <text evidence="1">The sequence shown here is derived from an EMBL/GenBank/DDBJ whole genome shotgun (WGS) entry which is preliminary data.</text>
</comment>